<dbReference type="KEGG" id="cwa:CwatDRAFT_4074"/>
<comment type="similarity">
    <text evidence="2">Belongs to the MscS (TC 1.A.23) family.</text>
</comment>
<dbReference type="GO" id="GO:0008381">
    <property type="term" value="F:mechanosensitive monoatomic ion channel activity"/>
    <property type="evidence" value="ECO:0007669"/>
    <property type="project" value="InterPro"/>
</dbReference>
<dbReference type="InterPro" id="IPR006685">
    <property type="entry name" value="MscS_channel_2nd"/>
</dbReference>
<gene>
    <name evidence="10" type="ORF">CwatDRAFT_4074</name>
</gene>
<evidence type="ECO:0000256" key="1">
    <source>
        <dbReference type="ARBA" id="ARBA00004651"/>
    </source>
</evidence>
<dbReference type="PANTHER" id="PTHR30221">
    <property type="entry name" value="SMALL-CONDUCTANCE MECHANOSENSITIVE CHANNEL"/>
    <property type="match status" value="1"/>
</dbReference>
<feature type="domain" description="Mechanosensitive ion channel transmembrane helices 2/3" evidence="9">
    <location>
        <begin position="103"/>
        <end position="139"/>
    </location>
</feature>
<dbReference type="InterPro" id="IPR045275">
    <property type="entry name" value="MscS_archaea/bacteria_type"/>
</dbReference>
<dbReference type="SUPFAM" id="SSF82861">
    <property type="entry name" value="Mechanosensitive channel protein MscS (YggB), transmembrane region"/>
    <property type="match status" value="1"/>
</dbReference>
<feature type="transmembrane region" description="Helical" evidence="7">
    <location>
        <begin position="104"/>
        <end position="126"/>
    </location>
</feature>
<reference evidence="10" key="3">
    <citation type="submission" date="2016-12" db="EMBL/GenBank/DDBJ databases">
        <title>Annotation of the draft genome assembly of Crocosphaera watsonii WH 8501.</title>
        <authorList>
            <consortium name="US DOE Joint Genome Institute (JGI-ORNL)"/>
            <person name="Larimer F."/>
            <person name="Land M."/>
        </authorList>
    </citation>
    <scope>NUCLEOTIDE SEQUENCE</scope>
    <source>
        <strain evidence="10">WH 8501</strain>
    </source>
</reference>
<evidence type="ECO:0000256" key="3">
    <source>
        <dbReference type="ARBA" id="ARBA00022475"/>
    </source>
</evidence>
<dbReference type="PANTHER" id="PTHR30221:SF1">
    <property type="entry name" value="SMALL-CONDUCTANCE MECHANOSENSITIVE CHANNEL"/>
    <property type="match status" value="1"/>
</dbReference>
<comment type="caution">
    <text evidence="10">The sequence shown here is derived from an EMBL/GenBank/DDBJ whole genome shotgun (WGS) entry which is preliminary data.</text>
</comment>
<dbReference type="Pfam" id="PF00924">
    <property type="entry name" value="MS_channel_2nd"/>
    <property type="match status" value="1"/>
</dbReference>
<keyword evidence="4 7" id="KW-0812">Transmembrane</keyword>
<evidence type="ECO:0000313" key="10">
    <source>
        <dbReference type="EMBL" id="EAM51035.1"/>
    </source>
</evidence>
<dbReference type="Proteomes" id="UP000003922">
    <property type="component" value="Unassembled WGS sequence"/>
</dbReference>
<dbReference type="Gene3D" id="2.30.30.60">
    <property type="match status" value="1"/>
</dbReference>
<dbReference type="InterPro" id="IPR023408">
    <property type="entry name" value="MscS_beta-dom_sf"/>
</dbReference>
<keyword evidence="5 7" id="KW-1133">Transmembrane helix</keyword>
<feature type="transmembrane region" description="Helical" evidence="7">
    <location>
        <begin position="132"/>
        <end position="154"/>
    </location>
</feature>
<feature type="domain" description="Mechanosensitive ion channel MscS" evidence="8">
    <location>
        <begin position="142"/>
        <end position="207"/>
    </location>
</feature>
<dbReference type="RefSeq" id="WP_007305285.1">
    <property type="nucleotide sequence ID" value="NZ_AADV02000009.1"/>
</dbReference>
<protein>
    <submittedName>
        <fullName evidence="10">MscS Mechanosensitive ion channel</fullName>
    </submittedName>
</protein>
<keyword evidence="3" id="KW-1003">Cell membrane</keyword>
<keyword evidence="11" id="KW-1185">Reference proteome</keyword>
<organism evidence="10 11">
    <name type="scientific">Crocosphaera watsonii WH 8501</name>
    <dbReference type="NCBI Taxonomy" id="165597"/>
    <lineage>
        <taxon>Bacteria</taxon>
        <taxon>Bacillati</taxon>
        <taxon>Cyanobacteriota</taxon>
        <taxon>Cyanophyceae</taxon>
        <taxon>Oscillatoriophycideae</taxon>
        <taxon>Chroococcales</taxon>
        <taxon>Aphanothecaceae</taxon>
        <taxon>Crocosphaera</taxon>
    </lineage>
</organism>
<feature type="transmembrane region" description="Helical" evidence="7">
    <location>
        <begin position="53"/>
        <end position="74"/>
    </location>
</feature>
<reference evidence="10" key="1">
    <citation type="submission" date="2004-02" db="EMBL/GenBank/DDBJ databases">
        <authorList>
            <consortium name="DOE Joint Genome Institute"/>
        </authorList>
    </citation>
    <scope>NUCLEOTIDE SEQUENCE [LARGE SCALE GENOMIC DNA]</scope>
    <source>
        <strain evidence="10">WH 8501</strain>
    </source>
</reference>
<sequence length="280" mass="30514">MVLDALGNKGGDTQSYRKYIDVVSGIEINVTDTEGLIVRLVSWLQSEEGGIRLGLSIVKFILIISVSILAALILKKLVRTTLSRVGGVSNLFLDFIVMTTERGVMVVGFLMGLTSLGISLGPLLALLGGVSFVLAFALQSNLGNFASGLMLLIYKPFDVGDLVLIPGTNDKGYVRAITLANTSFDHYTGKIVTLPNSEVWGSRIENLLPGEHRLIEFLFILSSNDDARRIKEAWEKAVEAHPGIDKEKWSMSIPYISPSSGSLIPDFSQINLKAQSRDEK</sequence>
<dbReference type="InterPro" id="IPR011014">
    <property type="entry name" value="MscS_channel_TM-2"/>
</dbReference>
<evidence type="ECO:0000256" key="4">
    <source>
        <dbReference type="ARBA" id="ARBA00022692"/>
    </source>
</evidence>
<dbReference type="OrthoDB" id="9809206at2"/>
<evidence type="ECO:0000256" key="5">
    <source>
        <dbReference type="ARBA" id="ARBA00022989"/>
    </source>
</evidence>
<accession>Q4C4G7</accession>
<evidence type="ECO:0000256" key="2">
    <source>
        <dbReference type="ARBA" id="ARBA00008017"/>
    </source>
</evidence>
<evidence type="ECO:0000313" key="11">
    <source>
        <dbReference type="Proteomes" id="UP000003922"/>
    </source>
</evidence>
<evidence type="ECO:0000256" key="6">
    <source>
        <dbReference type="ARBA" id="ARBA00023136"/>
    </source>
</evidence>
<evidence type="ECO:0000259" key="9">
    <source>
        <dbReference type="Pfam" id="PF21088"/>
    </source>
</evidence>
<keyword evidence="6 7" id="KW-0472">Membrane</keyword>
<dbReference type="GO" id="GO:0005886">
    <property type="term" value="C:plasma membrane"/>
    <property type="evidence" value="ECO:0007669"/>
    <property type="project" value="UniProtKB-SubCell"/>
</dbReference>
<dbReference type="AlphaFoldDB" id="Q4C4G7"/>
<dbReference type="EMBL" id="AADV02000009">
    <property type="protein sequence ID" value="EAM51035.1"/>
    <property type="molecule type" value="Genomic_DNA"/>
</dbReference>
<dbReference type="InterPro" id="IPR049142">
    <property type="entry name" value="MS_channel_1st"/>
</dbReference>
<comment type="subcellular location">
    <subcellularLocation>
        <location evidence="1">Cell membrane</location>
        <topology evidence="1">Multi-pass membrane protein</topology>
    </subcellularLocation>
</comment>
<reference evidence="10" key="2">
    <citation type="submission" date="2005-06" db="EMBL/GenBank/DDBJ databases">
        <title>Sequencing of the draft genome and assembly of Crocosphaera watsonii WH 8501.</title>
        <authorList>
            <consortium name="US DOE Joint Genome Institute (JGI-PGF)"/>
            <person name="Copeland A."/>
            <person name="Lucas S."/>
            <person name="Lapidus A."/>
            <person name="Barry K."/>
            <person name="Detter C."/>
            <person name="Glavina T."/>
            <person name="Hammon N."/>
            <person name="Israni S."/>
            <person name="Pitluck S."/>
            <person name="Richardson P."/>
        </authorList>
    </citation>
    <scope>NUCLEOTIDE SEQUENCE [LARGE SCALE GENOMIC DNA]</scope>
    <source>
        <strain evidence="10">WH 8501</strain>
    </source>
</reference>
<dbReference type="Gene3D" id="1.10.287.1260">
    <property type="match status" value="1"/>
</dbReference>
<proteinExistence type="inferred from homology"/>
<dbReference type="InterPro" id="IPR010920">
    <property type="entry name" value="LSM_dom_sf"/>
</dbReference>
<dbReference type="Pfam" id="PF21088">
    <property type="entry name" value="MS_channel_1st"/>
    <property type="match status" value="1"/>
</dbReference>
<dbReference type="SUPFAM" id="SSF50182">
    <property type="entry name" value="Sm-like ribonucleoproteins"/>
    <property type="match status" value="1"/>
</dbReference>
<evidence type="ECO:0000259" key="8">
    <source>
        <dbReference type="Pfam" id="PF00924"/>
    </source>
</evidence>
<name>Q4C4G7_CROWT</name>
<evidence type="ECO:0000256" key="7">
    <source>
        <dbReference type="SAM" id="Phobius"/>
    </source>
</evidence>